<keyword evidence="2" id="KW-1185">Reference proteome</keyword>
<proteinExistence type="predicted"/>
<accession>A0ABM5QEE1</accession>
<sequence length="236" mass="27160">MKRITILLMMVLLILTLTKETKAQIIEIKPWHGYYPEMEGTYPLTFIAFTGWLIPIPHVFVRTWPTHYYVEVGALPVTDGGEIAGELKTGLLRLVAKAIERSQMKGRQEETEGIKVNTDFTQQISDKLFDARSDELNDIYKLAAQFIKLYQKVSKLGSLNNSAQIHSIYEKEADQLLMQFLMVNLFQTDHGRKLDAFSVLSKELWKLLGELDYTHGKLLFFNSFESQPLSYSFLSK</sequence>
<evidence type="ECO:0008006" key="3">
    <source>
        <dbReference type="Google" id="ProtNLM"/>
    </source>
</evidence>
<gene>
    <name evidence="1" type="ORF">FH5T_15945</name>
</gene>
<evidence type="ECO:0000313" key="2">
    <source>
        <dbReference type="Proteomes" id="UP000023772"/>
    </source>
</evidence>
<reference evidence="1 2" key="1">
    <citation type="submission" date="2014-03" db="EMBL/GenBank/DDBJ databases">
        <title>Complete genome sequence of a deeply braunched marine Bacteroidia bacterium Draconibacterium orientale type strain FH5T.</title>
        <authorList>
            <person name="Li X."/>
            <person name="Wang X."/>
            <person name="Xie Z."/>
            <person name="Du Z."/>
            <person name="Chen G."/>
        </authorList>
    </citation>
    <scope>NUCLEOTIDE SEQUENCE [LARGE SCALE GENOMIC DNA]</scope>
    <source>
        <strain evidence="1 2">FH5</strain>
    </source>
</reference>
<dbReference type="RefSeq" id="WP_038560547.1">
    <property type="nucleotide sequence ID" value="NZ_FOHT01000005.1"/>
</dbReference>
<protein>
    <recommendedName>
        <fullName evidence="3">DUF5106 domain-containing protein</fullName>
    </recommendedName>
</protein>
<organism evidence="1 2">
    <name type="scientific">Draconibacterium orientale</name>
    <dbReference type="NCBI Taxonomy" id="1168034"/>
    <lineage>
        <taxon>Bacteria</taxon>
        <taxon>Pseudomonadati</taxon>
        <taxon>Bacteroidota</taxon>
        <taxon>Bacteroidia</taxon>
        <taxon>Marinilabiliales</taxon>
        <taxon>Prolixibacteraceae</taxon>
        <taxon>Draconibacterium</taxon>
    </lineage>
</organism>
<evidence type="ECO:0000313" key="1">
    <source>
        <dbReference type="EMBL" id="AHW62133.1"/>
    </source>
</evidence>
<name>A0ABM5QEE1_9BACT</name>
<dbReference type="Proteomes" id="UP000023772">
    <property type="component" value="Chromosome"/>
</dbReference>
<dbReference type="EMBL" id="CP007451">
    <property type="protein sequence ID" value="AHW62133.1"/>
    <property type="molecule type" value="Genomic_DNA"/>
</dbReference>